<name>A2SK45_METPP</name>
<dbReference type="RefSeq" id="WP_011830562.1">
    <property type="nucleotide sequence ID" value="NC_008825.1"/>
</dbReference>
<evidence type="ECO:0000313" key="1">
    <source>
        <dbReference type="EMBL" id="ABM95934.1"/>
    </source>
</evidence>
<dbReference type="STRING" id="420662.Mpe_A2981"/>
<keyword evidence="2" id="KW-1185">Reference proteome</keyword>
<protein>
    <submittedName>
        <fullName evidence="1">Uncharacterized protein</fullName>
    </submittedName>
</protein>
<dbReference type="EMBL" id="CP000555">
    <property type="protein sequence ID" value="ABM95934.1"/>
    <property type="molecule type" value="Genomic_DNA"/>
</dbReference>
<dbReference type="KEGG" id="mpt:Mpe_A2981"/>
<dbReference type="Proteomes" id="UP000000366">
    <property type="component" value="Chromosome"/>
</dbReference>
<dbReference type="HOGENOM" id="CLU_1794785_0_0_4"/>
<reference evidence="1 2" key="1">
    <citation type="journal article" date="2007" name="J. Bacteriol.">
        <title>Whole-genome analysis of the methyl tert-butyl ether-degrading beta-proteobacterium Methylibium petroleiphilum PM1.</title>
        <authorList>
            <person name="Kane S.R."/>
            <person name="Chakicherla A.Y."/>
            <person name="Chain P.S.G."/>
            <person name="Schmidt R."/>
            <person name="Shin M.W."/>
            <person name="Legler T.C."/>
            <person name="Scow K.M."/>
            <person name="Larimer F.W."/>
            <person name="Lucas S.M."/>
            <person name="Richardson P.M."/>
            <person name="Hristova K.R."/>
        </authorList>
    </citation>
    <scope>NUCLEOTIDE SEQUENCE [LARGE SCALE GENOMIC DNA]</scope>
    <source>
        <strain evidence="2">ATCC BAA-1232 / LMG 22953 / PM1</strain>
    </source>
</reference>
<gene>
    <name evidence="1" type="ordered locus">Mpe_A2981</name>
</gene>
<proteinExistence type="predicted"/>
<dbReference type="eggNOG" id="ENOG5032T9N">
    <property type="taxonomic scope" value="Bacteria"/>
</dbReference>
<evidence type="ECO:0000313" key="2">
    <source>
        <dbReference type="Proteomes" id="UP000000366"/>
    </source>
</evidence>
<sequence>MGTKRCLACADDFDPCPRVAAQNYCSRPECQRERRSLWQKDKRANDSDYRGNQLACQRRWRETHGDYWKKYREQHPDYEQRNRELQRGRNEAIKAAPVAKMDAIAPAGSLRSGRYRLRACGSNGVAKMDEWIVQIVVLTRA</sequence>
<accession>A2SK45</accession>
<dbReference type="AlphaFoldDB" id="A2SK45"/>
<organism evidence="1 2">
    <name type="scientific">Methylibium petroleiphilum (strain ATCC BAA-1232 / LMG 22953 / PM1)</name>
    <dbReference type="NCBI Taxonomy" id="420662"/>
    <lineage>
        <taxon>Bacteria</taxon>
        <taxon>Pseudomonadati</taxon>
        <taxon>Pseudomonadota</taxon>
        <taxon>Betaproteobacteria</taxon>
        <taxon>Burkholderiales</taxon>
        <taxon>Sphaerotilaceae</taxon>
        <taxon>Methylibium</taxon>
    </lineage>
</organism>